<evidence type="ECO:0000313" key="2">
    <source>
        <dbReference type="Proteomes" id="UP000305778"/>
    </source>
</evidence>
<dbReference type="Gene3D" id="3.40.50.150">
    <property type="entry name" value="Vaccinia Virus protein VP39"/>
    <property type="match status" value="1"/>
</dbReference>
<dbReference type="InterPro" id="IPR008715">
    <property type="entry name" value="SAM-MeTfrase_NodS-like"/>
</dbReference>
<dbReference type="Proteomes" id="UP000305778">
    <property type="component" value="Unassembled WGS sequence"/>
</dbReference>
<dbReference type="InterPro" id="IPR029063">
    <property type="entry name" value="SAM-dependent_MTases_sf"/>
</dbReference>
<dbReference type="EMBL" id="SUMC01000005">
    <property type="protein sequence ID" value="TKA12286.1"/>
    <property type="molecule type" value="Genomic_DNA"/>
</dbReference>
<sequence length="197" mass="21951">MYRDADDPWSLGSRWYEQRKYAITAASLPRRTYRRAFEPACSVGVLSALLADRCERLLSCDRSGRAVTAARRRLAGRPHVRVERRVLPGEWPAERFDLIVLSEMLYYFGPADARALLARAVESLEPGGTLLAVHWRHPVAEHAQSGDAVHEALRAAPGLLRIAGHEEPDFLLDVLVRPVRQDDDARSFSVAAAEGLA</sequence>
<evidence type="ECO:0000313" key="1">
    <source>
        <dbReference type="EMBL" id="TKA12286.1"/>
    </source>
</evidence>
<dbReference type="GO" id="GO:0032259">
    <property type="term" value="P:methylation"/>
    <property type="evidence" value="ECO:0007669"/>
    <property type="project" value="UniProtKB-KW"/>
</dbReference>
<gene>
    <name evidence="1" type="ORF">FCI23_07925</name>
</gene>
<keyword evidence="2" id="KW-1185">Reference proteome</keyword>
<dbReference type="OrthoDB" id="116799at2"/>
<dbReference type="Pfam" id="PF05401">
    <property type="entry name" value="NodS"/>
    <property type="match status" value="1"/>
</dbReference>
<dbReference type="GO" id="GO:0009312">
    <property type="term" value="P:oligosaccharide biosynthetic process"/>
    <property type="evidence" value="ECO:0007669"/>
    <property type="project" value="InterPro"/>
</dbReference>
<dbReference type="GO" id="GO:0008757">
    <property type="term" value="F:S-adenosylmethionine-dependent methyltransferase activity"/>
    <property type="evidence" value="ECO:0007669"/>
    <property type="project" value="InterPro"/>
</dbReference>
<comment type="caution">
    <text evidence="1">The sequence shown here is derived from an EMBL/GenBank/DDBJ whole genome shotgun (WGS) entry which is preliminary data.</text>
</comment>
<name>A0A4U0SQN4_9ACTN</name>
<proteinExistence type="predicted"/>
<dbReference type="SUPFAM" id="SSF53335">
    <property type="entry name" value="S-adenosyl-L-methionine-dependent methyltransferases"/>
    <property type="match status" value="1"/>
</dbReference>
<keyword evidence="1" id="KW-0808">Transferase</keyword>
<keyword evidence="1" id="KW-0489">Methyltransferase</keyword>
<reference evidence="1 2" key="1">
    <citation type="submission" date="2019-04" db="EMBL/GenBank/DDBJ databases">
        <title>Streptomyces oryziradicis sp. nov., a novel actinomycete isolated from rhizosphere soil of rice (Oryza sativa L.).</title>
        <authorList>
            <person name="Li C."/>
        </authorList>
    </citation>
    <scope>NUCLEOTIDE SEQUENCE [LARGE SCALE GENOMIC DNA]</scope>
    <source>
        <strain evidence="1 2">NEAU-C40</strain>
    </source>
</reference>
<protein>
    <submittedName>
        <fullName evidence="1">Methyltransferase domain-containing protein</fullName>
    </submittedName>
</protein>
<dbReference type="CDD" id="cd02440">
    <property type="entry name" value="AdoMet_MTases"/>
    <property type="match status" value="1"/>
</dbReference>
<dbReference type="AlphaFoldDB" id="A0A4U0SQN4"/>
<accession>A0A4U0SQN4</accession>
<organism evidence="1 2">
    <name type="scientific">Actinacidiphila oryziradicis</name>
    <dbReference type="NCBI Taxonomy" id="2571141"/>
    <lineage>
        <taxon>Bacteria</taxon>
        <taxon>Bacillati</taxon>
        <taxon>Actinomycetota</taxon>
        <taxon>Actinomycetes</taxon>
        <taxon>Kitasatosporales</taxon>
        <taxon>Streptomycetaceae</taxon>
        <taxon>Actinacidiphila</taxon>
    </lineage>
</organism>